<comment type="caution">
    <text evidence="1">The sequence shown here is derived from an EMBL/GenBank/DDBJ whole genome shotgun (WGS) entry which is preliminary data.</text>
</comment>
<evidence type="ECO:0000313" key="2">
    <source>
        <dbReference type="Proteomes" id="UP000230837"/>
    </source>
</evidence>
<protein>
    <submittedName>
        <fullName evidence="1">Uncharacterized protein</fullName>
    </submittedName>
</protein>
<accession>A0A2M7IP92</accession>
<evidence type="ECO:0000313" key="1">
    <source>
        <dbReference type="EMBL" id="PIW97098.1"/>
    </source>
</evidence>
<dbReference type="AlphaFoldDB" id="A0A2M7IP92"/>
<proteinExistence type="predicted"/>
<name>A0A2M7IP92_9BACT</name>
<dbReference type="EMBL" id="PFHR01000079">
    <property type="protein sequence ID" value="PIW97098.1"/>
    <property type="molecule type" value="Genomic_DNA"/>
</dbReference>
<organism evidence="1 2">
    <name type="scientific">Candidatus Kaiserbacteria bacterium CG_4_8_14_3_um_filter_38_9</name>
    <dbReference type="NCBI Taxonomy" id="1974599"/>
    <lineage>
        <taxon>Bacteria</taxon>
        <taxon>Candidatus Kaiseribacteriota</taxon>
    </lineage>
</organism>
<gene>
    <name evidence="1" type="ORF">COZ82_01435</name>
</gene>
<feature type="non-terminal residue" evidence="1">
    <location>
        <position position="121"/>
    </location>
</feature>
<dbReference type="Proteomes" id="UP000230837">
    <property type="component" value="Unassembled WGS sequence"/>
</dbReference>
<reference evidence="2" key="1">
    <citation type="submission" date="2017-09" db="EMBL/GenBank/DDBJ databases">
        <title>Depth-based differentiation of microbial function through sediment-hosted aquifers and enrichment of novel symbionts in the deep terrestrial subsurface.</title>
        <authorList>
            <person name="Probst A.J."/>
            <person name="Ladd B."/>
            <person name="Jarett J.K."/>
            <person name="Geller-Mcgrath D.E."/>
            <person name="Sieber C.M.K."/>
            <person name="Emerson J.B."/>
            <person name="Anantharaman K."/>
            <person name="Thomas B.C."/>
            <person name="Malmstrom R."/>
            <person name="Stieglmeier M."/>
            <person name="Klingl A."/>
            <person name="Woyke T."/>
            <person name="Ryan C.M."/>
            <person name="Banfield J.F."/>
        </authorList>
    </citation>
    <scope>NUCLEOTIDE SEQUENCE [LARGE SCALE GENOMIC DNA]</scope>
</reference>
<sequence>MTTTNEKDSLISLKRLSANDDYYNIVFKKTERISSAVFYILSYIEINDRTKVHYNYLSDKAMALHETVINSLNLFEYEVKDKIFPLQQALVVMDSALTLASSARVVTTAITESVTNEIDTV</sequence>